<comment type="caution">
    <text evidence="11">The sequence shown here is derived from an EMBL/GenBank/DDBJ whole genome shotgun (WGS) entry which is preliminary data.</text>
</comment>
<dbReference type="AlphaFoldDB" id="A0A8J2KT39"/>
<dbReference type="Pfam" id="PF02892">
    <property type="entry name" value="zf-BED"/>
    <property type="match status" value="1"/>
</dbReference>
<keyword evidence="3 8" id="KW-0863">Zinc-finger</keyword>
<dbReference type="PROSITE" id="PS50808">
    <property type="entry name" value="ZF_BED"/>
    <property type="match status" value="1"/>
</dbReference>
<evidence type="ECO:0000256" key="1">
    <source>
        <dbReference type="ARBA" id="ARBA00004123"/>
    </source>
</evidence>
<evidence type="ECO:0000256" key="4">
    <source>
        <dbReference type="ARBA" id="ARBA00022833"/>
    </source>
</evidence>
<feature type="compositionally biased region" description="Acidic residues" evidence="9">
    <location>
        <begin position="1"/>
        <end position="10"/>
    </location>
</feature>
<evidence type="ECO:0000313" key="12">
    <source>
        <dbReference type="Proteomes" id="UP000708208"/>
    </source>
</evidence>
<evidence type="ECO:0000256" key="6">
    <source>
        <dbReference type="ARBA" id="ARBA00023163"/>
    </source>
</evidence>
<accession>A0A8J2KT39</accession>
<keyword evidence="4" id="KW-0862">Zinc</keyword>
<sequence length="363" mass="41481">MDCASDEESPETANSADSALQEDLSSQSEKRPPRSKVHPHFKLQECGTKYKCNYCSKTLKKDSTGSTTSLRRHITTTHKSILLEDNGPPAKKSQMTLDSFAVPYLKDSGFYQRQFEELLVEYVIETNQPFNIVNSDVFVKFARFGRPQAQLPRNDKLKSLCMRRFQVHKDLVKKIHGSTGENCRSNRLLDKQKLSVVSCLALSLKKVLEDYSIADKLISITCDNASNCDKFVKEFQNMSNDQFSADQNCVRCLAHIVNLSCQASLSVLRTMRRRPVQQTDSDQDEDEERPDFSSQNSNESDSDESTSFDFDETTDEENFVTEAHSDFSVYYRLRKGIQTLRKSPLLRAKFRDACKVHKMKAKI</sequence>
<feature type="non-terminal residue" evidence="11">
    <location>
        <position position="363"/>
    </location>
</feature>
<evidence type="ECO:0000256" key="9">
    <source>
        <dbReference type="SAM" id="MobiDB-lite"/>
    </source>
</evidence>
<dbReference type="PANTHER" id="PTHR46481:SF10">
    <property type="entry name" value="ZINC FINGER BED DOMAIN-CONTAINING PROTEIN 39"/>
    <property type="match status" value="1"/>
</dbReference>
<dbReference type="InterPro" id="IPR003656">
    <property type="entry name" value="Znf_BED"/>
</dbReference>
<gene>
    <name evidence="11" type="ORF">AFUS01_LOCUS19501</name>
</gene>
<feature type="compositionally biased region" description="Acidic residues" evidence="9">
    <location>
        <begin position="300"/>
        <end position="313"/>
    </location>
</feature>
<reference evidence="11" key="1">
    <citation type="submission" date="2021-06" db="EMBL/GenBank/DDBJ databases">
        <authorList>
            <person name="Hodson N. C."/>
            <person name="Mongue J. A."/>
            <person name="Jaron S. K."/>
        </authorList>
    </citation>
    <scope>NUCLEOTIDE SEQUENCE</scope>
</reference>
<dbReference type="SMART" id="SM00614">
    <property type="entry name" value="ZnF_BED"/>
    <property type="match status" value="1"/>
</dbReference>
<feature type="region of interest" description="Disordered" evidence="9">
    <location>
        <begin position="272"/>
        <end position="313"/>
    </location>
</feature>
<dbReference type="OrthoDB" id="191080at2759"/>
<comment type="subcellular location">
    <subcellularLocation>
        <location evidence="1">Nucleus</location>
    </subcellularLocation>
</comment>
<dbReference type="EMBL" id="CAJVCH010201911">
    <property type="protein sequence ID" value="CAG7730886.1"/>
    <property type="molecule type" value="Genomic_DNA"/>
</dbReference>
<dbReference type="InterPro" id="IPR052035">
    <property type="entry name" value="ZnF_BED_domain_contain"/>
</dbReference>
<dbReference type="GO" id="GO:0003677">
    <property type="term" value="F:DNA binding"/>
    <property type="evidence" value="ECO:0007669"/>
    <property type="project" value="InterPro"/>
</dbReference>
<evidence type="ECO:0000256" key="5">
    <source>
        <dbReference type="ARBA" id="ARBA00023015"/>
    </source>
</evidence>
<keyword evidence="12" id="KW-1185">Reference proteome</keyword>
<feature type="domain" description="BED-type" evidence="10">
    <location>
        <begin position="32"/>
        <end position="85"/>
    </location>
</feature>
<keyword evidence="7" id="KW-0539">Nucleus</keyword>
<protein>
    <recommendedName>
        <fullName evidence="10">BED-type domain-containing protein</fullName>
    </recommendedName>
</protein>
<keyword evidence="6" id="KW-0804">Transcription</keyword>
<organism evidence="11 12">
    <name type="scientific">Allacma fusca</name>
    <dbReference type="NCBI Taxonomy" id="39272"/>
    <lineage>
        <taxon>Eukaryota</taxon>
        <taxon>Metazoa</taxon>
        <taxon>Ecdysozoa</taxon>
        <taxon>Arthropoda</taxon>
        <taxon>Hexapoda</taxon>
        <taxon>Collembola</taxon>
        <taxon>Symphypleona</taxon>
        <taxon>Sminthuridae</taxon>
        <taxon>Allacma</taxon>
    </lineage>
</organism>
<evidence type="ECO:0000256" key="8">
    <source>
        <dbReference type="PROSITE-ProRule" id="PRU00027"/>
    </source>
</evidence>
<feature type="compositionally biased region" description="Polar residues" evidence="9">
    <location>
        <begin position="11"/>
        <end position="27"/>
    </location>
</feature>
<dbReference type="PANTHER" id="PTHR46481">
    <property type="entry name" value="ZINC FINGER BED DOMAIN-CONTAINING PROTEIN 4"/>
    <property type="match status" value="1"/>
</dbReference>
<feature type="region of interest" description="Disordered" evidence="9">
    <location>
        <begin position="1"/>
        <end position="40"/>
    </location>
</feature>
<proteinExistence type="predicted"/>
<dbReference type="GO" id="GO:0008270">
    <property type="term" value="F:zinc ion binding"/>
    <property type="evidence" value="ECO:0007669"/>
    <property type="project" value="UniProtKB-KW"/>
</dbReference>
<dbReference type="GO" id="GO:0005634">
    <property type="term" value="C:nucleus"/>
    <property type="evidence" value="ECO:0007669"/>
    <property type="project" value="UniProtKB-SubCell"/>
</dbReference>
<evidence type="ECO:0000256" key="2">
    <source>
        <dbReference type="ARBA" id="ARBA00022723"/>
    </source>
</evidence>
<keyword evidence="2" id="KW-0479">Metal-binding</keyword>
<evidence type="ECO:0000256" key="7">
    <source>
        <dbReference type="ARBA" id="ARBA00023242"/>
    </source>
</evidence>
<name>A0A8J2KT39_9HEXA</name>
<evidence type="ECO:0000259" key="10">
    <source>
        <dbReference type="PROSITE" id="PS50808"/>
    </source>
</evidence>
<evidence type="ECO:0000256" key="3">
    <source>
        <dbReference type="ARBA" id="ARBA00022771"/>
    </source>
</evidence>
<evidence type="ECO:0000313" key="11">
    <source>
        <dbReference type="EMBL" id="CAG7730886.1"/>
    </source>
</evidence>
<keyword evidence="5" id="KW-0805">Transcription regulation</keyword>
<dbReference type="Proteomes" id="UP000708208">
    <property type="component" value="Unassembled WGS sequence"/>
</dbReference>